<proteinExistence type="inferred from homology"/>
<evidence type="ECO:0000256" key="3">
    <source>
        <dbReference type="ARBA" id="ARBA00022448"/>
    </source>
</evidence>
<dbReference type="CDD" id="cd14342">
    <property type="entry name" value="UBA_TAP-C"/>
    <property type="match status" value="1"/>
</dbReference>
<dbReference type="InterPro" id="IPR001611">
    <property type="entry name" value="Leu-rich_rpt"/>
</dbReference>
<keyword evidence="6" id="KW-0509">mRNA transport</keyword>
<dbReference type="GO" id="GO:0005654">
    <property type="term" value="C:nucleoplasm"/>
    <property type="evidence" value="ECO:0007669"/>
    <property type="project" value="UniProtKB-SubCell"/>
</dbReference>
<feature type="region of interest" description="Disordered" evidence="9">
    <location>
        <begin position="535"/>
        <end position="556"/>
    </location>
</feature>
<dbReference type="SUPFAM" id="SSF52058">
    <property type="entry name" value="L domain-like"/>
    <property type="match status" value="1"/>
</dbReference>
<evidence type="ECO:0000313" key="12">
    <source>
        <dbReference type="EnsemblMetazoa" id="XP_019758538.1"/>
    </source>
</evidence>
<feature type="compositionally biased region" description="Low complexity" evidence="9">
    <location>
        <begin position="542"/>
        <end position="556"/>
    </location>
</feature>
<dbReference type="Gene3D" id="3.30.70.330">
    <property type="match status" value="1"/>
</dbReference>
<dbReference type="FunFam" id="3.10.450.50:FF:000004">
    <property type="entry name" value="Nuclear RNA export factor 1"/>
    <property type="match status" value="1"/>
</dbReference>
<feature type="region of interest" description="Disordered" evidence="9">
    <location>
        <begin position="1"/>
        <end position="47"/>
    </location>
</feature>
<reference evidence="12" key="2">
    <citation type="submission" date="2024-08" db="UniProtKB">
        <authorList>
            <consortium name="EnsemblMetazoa"/>
        </authorList>
    </citation>
    <scope>IDENTIFICATION</scope>
</reference>
<dbReference type="GO" id="GO:0016973">
    <property type="term" value="P:poly(A)+ mRNA export from nucleus"/>
    <property type="evidence" value="ECO:0007669"/>
    <property type="project" value="TreeGrafter"/>
</dbReference>
<evidence type="ECO:0000259" key="11">
    <source>
        <dbReference type="PROSITE" id="PS51281"/>
    </source>
</evidence>
<evidence type="ECO:0000256" key="4">
    <source>
        <dbReference type="ARBA" id="ARBA00022614"/>
    </source>
</evidence>
<keyword evidence="5" id="KW-0677">Repeat</keyword>
<organism evidence="12 13">
    <name type="scientific">Dendroctonus ponderosae</name>
    <name type="common">Mountain pine beetle</name>
    <dbReference type="NCBI Taxonomy" id="77166"/>
    <lineage>
        <taxon>Eukaryota</taxon>
        <taxon>Metazoa</taxon>
        <taxon>Ecdysozoa</taxon>
        <taxon>Arthropoda</taxon>
        <taxon>Hexapoda</taxon>
        <taxon>Insecta</taxon>
        <taxon>Pterygota</taxon>
        <taxon>Neoptera</taxon>
        <taxon>Endopterygota</taxon>
        <taxon>Coleoptera</taxon>
        <taxon>Polyphaga</taxon>
        <taxon>Cucujiformia</taxon>
        <taxon>Curculionidae</taxon>
        <taxon>Scolytinae</taxon>
        <taxon>Dendroctonus</taxon>
    </lineage>
</organism>
<feature type="compositionally biased region" description="Basic residues" evidence="9">
    <location>
        <begin position="78"/>
        <end position="87"/>
    </location>
</feature>
<dbReference type="InterPro" id="IPR032675">
    <property type="entry name" value="LRR_dom_sf"/>
</dbReference>
<feature type="domain" description="TAP-C" evidence="11">
    <location>
        <begin position="571"/>
        <end position="625"/>
    </location>
</feature>
<protein>
    <recommendedName>
        <fullName evidence="14">NTF2 domain-containing protein</fullName>
    </recommendedName>
</protein>
<feature type="compositionally biased region" description="Basic and acidic residues" evidence="9">
    <location>
        <begin position="16"/>
        <end position="28"/>
    </location>
</feature>
<keyword evidence="7" id="KW-0694">RNA-binding</keyword>
<dbReference type="SUPFAM" id="SSF54928">
    <property type="entry name" value="RNA-binding domain, RBD"/>
    <property type="match status" value="1"/>
</dbReference>
<dbReference type="InterPro" id="IPR057125">
    <property type="entry name" value="NXF1/2/3/5-like_LRR"/>
</dbReference>
<dbReference type="PROSITE" id="PS51281">
    <property type="entry name" value="TAP_C"/>
    <property type="match status" value="1"/>
</dbReference>
<dbReference type="GO" id="GO:0005635">
    <property type="term" value="C:nuclear envelope"/>
    <property type="evidence" value="ECO:0007669"/>
    <property type="project" value="UniProtKB-ARBA"/>
</dbReference>
<dbReference type="InterPro" id="IPR035979">
    <property type="entry name" value="RBD_domain_sf"/>
</dbReference>
<dbReference type="GO" id="GO:0003723">
    <property type="term" value="F:RNA binding"/>
    <property type="evidence" value="ECO:0007669"/>
    <property type="project" value="UniProtKB-KW"/>
</dbReference>
<dbReference type="InterPro" id="IPR005637">
    <property type="entry name" value="TAP_C_dom"/>
</dbReference>
<sequence>MMPKPHSQKFPNRNNGGDREFHGDDFRGGNRRVSFKPGRNRSDHTHRIKDYTKALRLHLEEEDIDMNIGGAGGGFVKNYRKGKRGRGGRQSSPNPIEMRRCLVGPTGWYRVTIPYGDKYEKSFILKFLLEKIQPLPLCPVAWQTAGSSVIFYVDEYKVADKLLSLDRKFQLPSGFKLVIRVHPGTPNVDLTPEVKEKMKVAMARRYNATTKALDLTKFHADPDLQDHFCAIFKPVVFITVLEIIEANIPFLEAICLNDNKLGVFGFLKKVSKRFPHIKILHLSNNKIRDIMQLDTFIGLPIVDLFLDGNPLCDKYKDQNSYISEVRRKFPKCMKLDGIDLPPPIGFDIAQETNLPDPQQTFLCNTEGEAIVKQFLEQYFLIYDSKNRQPLLAAYHENAMFSFTTAYPYGLGKDKNVSWLNWYQTENRNVFKVVDIDRRCKLLKQGQLSIVSFLQDMPDTKHDIQSFTVDLTLFTPQMLCLSISGIFKELNTGHKIPPTRFFFRTIVIVPAGSGFCIANEEYHITNATPDQAKEAFKTPSLPQPASGTAAPPSTPEASPVIHAVASPIVDNGARQEMVNQLALKTGMNLEWSIKCLDGNEWDYNRACAIFQNLFSQGKVPPEAFIK</sequence>
<feature type="domain" description="NTF2" evidence="10">
    <location>
        <begin position="370"/>
        <end position="523"/>
    </location>
</feature>
<evidence type="ECO:0000256" key="8">
    <source>
        <dbReference type="ARBA" id="ARBA00023242"/>
    </source>
</evidence>
<comment type="subcellular location">
    <subcellularLocation>
        <location evidence="1">Nucleus</location>
        <location evidence="1">Nucleoplasm</location>
    </subcellularLocation>
</comment>
<keyword evidence="3" id="KW-0813">Transport</keyword>
<dbReference type="InterPro" id="IPR015245">
    <property type="entry name" value="Tap_RNA-bd"/>
</dbReference>
<keyword evidence="13" id="KW-1185">Reference proteome</keyword>
<name>A0AAR5PBV0_DENPD</name>
<evidence type="ECO:0000259" key="10">
    <source>
        <dbReference type="PROSITE" id="PS50177"/>
    </source>
</evidence>
<dbReference type="Gene3D" id="3.80.10.10">
    <property type="entry name" value="Ribonuclease Inhibitor"/>
    <property type="match status" value="1"/>
</dbReference>
<dbReference type="PROSITE" id="PS50177">
    <property type="entry name" value="NTF2_DOMAIN"/>
    <property type="match status" value="1"/>
</dbReference>
<dbReference type="PROSITE" id="PS51450">
    <property type="entry name" value="LRR"/>
    <property type="match status" value="1"/>
</dbReference>
<dbReference type="InterPro" id="IPR032710">
    <property type="entry name" value="NTF2-like_dom_sf"/>
</dbReference>
<dbReference type="InterPro" id="IPR018222">
    <property type="entry name" value="Nuclear_transport_factor_2_euk"/>
</dbReference>
<dbReference type="SUPFAM" id="SSF46934">
    <property type="entry name" value="UBA-like"/>
    <property type="match status" value="1"/>
</dbReference>
<reference evidence="13" key="1">
    <citation type="journal article" date="2013" name="Genome Biol.">
        <title>Draft genome of the mountain pine beetle, Dendroctonus ponderosae Hopkins, a major forest pest.</title>
        <authorList>
            <person name="Keeling C.I."/>
            <person name="Yuen M.M."/>
            <person name="Liao N.Y."/>
            <person name="Docking T.R."/>
            <person name="Chan S.K."/>
            <person name="Taylor G.A."/>
            <person name="Palmquist D.L."/>
            <person name="Jackman S.D."/>
            <person name="Nguyen A."/>
            <person name="Li M."/>
            <person name="Henderson H."/>
            <person name="Janes J.K."/>
            <person name="Zhao Y."/>
            <person name="Pandoh P."/>
            <person name="Moore R."/>
            <person name="Sperling F.A."/>
            <person name="Huber D.P."/>
            <person name="Birol I."/>
            <person name="Jones S.J."/>
            <person name="Bohlmann J."/>
        </authorList>
    </citation>
    <scope>NUCLEOTIDE SEQUENCE</scope>
</reference>
<dbReference type="PANTHER" id="PTHR10662">
    <property type="entry name" value="NUCLEAR RNA EXPORT FACTOR"/>
    <property type="match status" value="1"/>
</dbReference>
<dbReference type="KEGG" id="dpa:109536665"/>
<dbReference type="InterPro" id="IPR012677">
    <property type="entry name" value="Nucleotide-bd_a/b_plait_sf"/>
</dbReference>
<feature type="region of interest" description="Disordered" evidence="9">
    <location>
        <begin position="77"/>
        <end position="97"/>
    </location>
</feature>
<dbReference type="SMART" id="SM00804">
    <property type="entry name" value="TAP_C"/>
    <property type="match status" value="1"/>
</dbReference>
<evidence type="ECO:0000256" key="2">
    <source>
        <dbReference type="ARBA" id="ARBA00009285"/>
    </source>
</evidence>
<dbReference type="PANTHER" id="PTHR10662:SF22">
    <property type="entry name" value="NUCLEAR RNA EXPORT FACTOR 1"/>
    <property type="match status" value="1"/>
</dbReference>
<dbReference type="InterPro" id="IPR030217">
    <property type="entry name" value="NXF_fam"/>
</dbReference>
<dbReference type="SUPFAM" id="SSF54427">
    <property type="entry name" value="NTF2-like"/>
    <property type="match status" value="1"/>
</dbReference>
<accession>A0AAR5PBV0</accession>
<evidence type="ECO:0000256" key="7">
    <source>
        <dbReference type="ARBA" id="ARBA00022884"/>
    </source>
</evidence>
<evidence type="ECO:0000256" key="9">
    <source>
        <dbReference type="SAM" id="MobiDB-lite"/>
    </source>
</evidence>
<evidence type="ECO:0000256" key="1">
    <source>
        <dbReference type="ARBA" id="ARBA00004642"/>
    </source>
</evidence>
<dbReference type="Pfam" id="PF24048">
    <property type="entry name" value="LRR_NXF1-5"/>
    <property type="match status" value="1"/>
</dbReference>
<dbReference type="EnsemblMetazoa" id="XM_019902979.1">
    <property type="protein sequence ID" value="XP_019758538.1"/>
    <property type="gene ID" value="LOC109536665"/>
</dbReference>
<dbReference type="Pfam" id="PF22602">
    <property type="entry name" value="NXF_NTF2"/>
    <property type="match status" value="1"/>
</dbReference>
<evidence type="ECO:0008006" key="14">
    <source>
        <dbReference type="Google" id="ProtNLM"/>
    </source>
</evidence>
<dbReference type="AlphaFoldDB" id="A0AAR5PBV0"/>
<dbReference type="InterPro" id="IPR002075">
    <property type="entry name" value="NTF2_dom"/>
</dbReference>
<dbReference type="Pfam" id="PF03943">
    <property type="entry name" value="TAP_C"/>
    <property type="match status" value="1"/>
</dbReference>
<dbReference type="GO" id="GO:0005737">
    <property type="term" value="C:cytoplasm"/>
    <property type="evidence" value="ECO:0007669"/>
    <property type="project" value="InterPro"/>
</dbReference>
<evidence type="ECO:0000256" key="5">
    <source>
        <dbReference type="ARBA" id="ARBA00022737"/>
    </source>
</evidence>
<evidence type="ECO:0000256" key="6">
    <source>
        <dbReference type="ARBA" id="ARBA00022816"/>
    </source>
</evidence>
<dbReference type="InterPro" id="IPR009060">
    <property type="entry name" value="UBA-like_sf"/>
</dbReference>
<evidence type="ECO:0000313" key="13">
    <source>
        <dbReference type="Proteomes" id="UP000019118"/>
    </source>
</evidence>
<dbReference type="Pfam" id="PF09162">
    <property type="entry name" value="Tap-RNA_bind"/>
    <property type="match status" value="1"/>
</dbReference>
<keyword evidence="4" id="KW-0433">Leucine-rich repeat</keyword>
<dbReference type="GeneID" id="109536665"/>
<dbReference type="Proteomes" id="UP000019118">
    <property type="component" value="Unassembled WGS sequence"/>
</dbReference>
<comment type="similarity">
    <text evidence="2">Belongs to the NXF family.</text>
</comment>
<dbReference type="FunFam" id="1.10.8.10:FF:000018">
    <property type="entry name" value="Nuclear RNA export factor 1"/>
    <property type="match status" value="1"/>
</dbReference>
<dbReference type="FunFam" id="3.80.10.10:FF:000384">
    <property type="entry name" value="Nuclear RNA export factor 1"/>
    <property type="match status" value="1"/>
</dbReference>
<dbReference type="Gene3D" id="1.10.8.10">
    <property type="entry name" value="DNA helicase RuvA subunit, C-terminal domain"/>
    <property type="match status" value="1"/>
</dbReference>
<keyword evidence="8" id="KW-0539">Nucleus</keyword>
<dbReference type="Gene3D" id="3.10.450.50">
    <property type="match status" value="1"/>
</dbReference>